<organism evidence="1 2">
    <name type="scientific">Penicillium arizonense</name>
    <dbReference type="NCBI Taxonomy" id="1835702"/>
    <lineage>
        <taxon>Eukaryota</taxon>
        <taxon>Fungi</taxon>
        <taxon>Dikarya</taxon>
        <taxon>Ascomycota</taxon>
        <taxon>Pezizomycotina</taxon>
        <taxon>Eurotiomycetes</taxon>
        <taxon>Eurotiomycetidae</taxon>
        <taxon>Eurotiales</taxon>
        <taxon>Aspergillaceae</taxon>
        <taxon>Penicillium</taxon>
    </lineage>
</organism>
<evidence type="ECO:0000313" key="2">
    <source>
        <dbReference type="Proteomes" id="UP000177622"/>
    </source>
</evidence>
<proteinExistence type="predicted"/>
<dbReference type="GeneID" id="34572868"/>
<dbReference type="EMBL" id="LXJU01000003">
    <property type="protein sequence ID" value="OGE56497.1"/>
    <property type="molecule type" value="Genomic_DNA"/>
</dbReference>
<accession>A0A1F5LTN0</accession>
<comment type="caution">
    <text evidence="1">The sequence shown here is derived from an EMBL/GenBank/DDBJ whole genome shotgun (WGS) entry which is preliminary data.</text>
</comment>
<dbReference type="AlphaFoldDB" id="A0A1F5LTN0"/>
<dbReference type="RefSeq" id="XP_022491925.1">
    <property type="nucleotide sequence ID" value="XM_022628134.1"/>
</dbReference>
<dbReference type="Proteomes" id="UP000177622">
    <property type="component" value="Unassembled WGS sequence"/>
</dbReference>
<evidence type="ECO:0000313" key="1">
    <source>
        <dbReference type="EMBL" id="OGE56497.1"/>
    </source>
</evidence>
<gene>
    <name evidence="1" type="ORF">PENARI_c003G01909</name>
</gene>
<keyword evidence="2" id="KW-1185">Reference proteome</keyword>
<name>A0A1F5LTN0_PENAI</name>
<protein>
    <submittedName>
        <fullName evidence="1">Uncharacterized protein</fullName>
    </submittedName>
</protein>
<sequence length="45" mass="4997">MPQPYYSTPQPAATPNPFVEFSLRRLSNEVDPDASVCRTELKTAA</sequence>
<reference evidence="1 2" key="1">
    <citation type="journal article" date="2016" name="Sci. Rep.">
        <title>Penicillium arizonense, a new, genome sequenced fungal species, reveals a high chemical diversity in secreted metabolites.</title>
        <authorList>
            <person name="Grijseels S."/>
            <person name="Nielsen J.C."/>
            <person name="Randelovic M."/>
            <person name="Nielsen J."/>
            <person name="Nielsen K.F."/>
            <person name="Workman M."/>
            <person name="Frisvad J.C."/>
        </authorList>
    </citation>
    <scope>NUCLEOTIDE SEQUENCE [LARGE SCALE GENOMIC DNA]</scope>
    <source>
        <strain evidence="1 2">CBS 141311</strain>
    </source>
</reference>